<evidence type="ECO:0000259" key="1">
    <source>
        <dbReference type="PROSITE" id="PS51186"/>
    </source>
</evidence>
<dbReference type="AlphaFoldDB" id="A0A1J7BB37"/>
<reference evidence="2 3" key="1">
    <citation type="submission" date="2016-10" db="EMBL/GenBank/DDBJ databases">
        <title>Genome sequence of Streptomyces gilvigriseus MUSC 26.</title>
        <authorList>
            <person name="Lee L.-H."/>
            <person name="Ser H.-L."/>
        </authorList>
    </citation>
    <scope>NUCLEOTIDE SEQUENCE [LARGE SCALE GENOMIC DNA]</scope>
    <source>
        <strain evidence="2 3">MUSC 26</strain>
    </source>
</reference>
<dbReference type="PROSITE" id="PS51186">
    <property type="entry name" value="GNAT"/>
    <property type="match status" value="1"/>
</dbReference>
<dbReference type="SUPFAM" id="SSF55729">
    <property type="entry name" value="Acyl-CoA N-acyltransferases (Nat)"/>
    <property type="match status" value="1"/>
</dbReference>
<evidence type="ECO:0000313" key="2">
    <source>
        <dbReference type="EMBL" id="OIV35867.1"/>
    </source>
</evidence>
<dbReference type="GO" id="GO:0016747">
    <property type="term" value="F:acyltransferase activity, transferring groups other than amino-acyl groups"/>
    <property type="evidence" value="ECO:0007669"/>
    <property type="project" value="InterPro"/>
</dbReference>
<dbReference type="Pfam" id="PF00583">
    <property type="entry name" value="Acetyltransf_1"/>
    <property type="match status" value="1"/>
</dbReference>
<feature type="domain" description="N-acetyltransferase" evidence="1">
    <location>
        <begin position="2"/>
        <end position="150"/>
    </location>
</feature>
<sequence>MLTLAPWDPARADEVRRLLGPAPDHGVSFGRGLCRPDSDGSGPRPFGRARLLLDGDGAPVGVAAVRENPGHPSRLRAYVEIRPDHRRRGLGTAALAALGRLAAAEDGRRLHVRCVRGTAGHRFTEASGGVEIQRARELRLRPADLGPPPGGWSVSRQLVGPGTHIPEDCVRAYRDSFAAGHRDWNPARERTVEDCRRDFFTDIPAVFLAVRRPGDGSVAGVAFVDPPGLDGELFGPDTGFSGWPTDLDDPDGPAIVAALLAAAAREAPDGELVAEVDDAFRATAAVVDPIVREVLLDLVHAQL</sequence>
<proteinExistence type="predicted"/>
<comment type="caution">
    <text evidence="2">The sequence shown here is derived from an EMBL/GenBank/DDBJ whole genome shotgun (WGS) entry which is preliminary data.</text>
</comment>
<dbReference type="Gene3D" id="3.40.630.30">
    <property type="match status" value="1"/>
</dbReference>
<dbReference type="Proteomes" id="UP000243342">
    <property type="component" value="Unassembled WGS sequence"/>
</dbReference>
<dbReference type="EMBL" id="MLCF01000127">
    <property type="protein sequence ID" value="OIV35867.1"/>
    <property type="molecule type" value="Genomic_DNA"/>
</dbReference>
<keyword evidence="3" id="KW-1185">Reference proteome</keyword>
<dbReference type="STRING" id="1428644.BIV57_19310"/>
<dbReference type="InterPro" id="IPR016181">
    <property type="entry name" value="Acyl_CoA_acyltransferase"/>
</dbReference>
<dbReference type="InterPro" id="IPR000182">
    <property type="entry name" value="GNAT_dom"/>
</dbReference>
<dbReference type="CDD" id="cd04301">
    <property type="entry name" value="NAT_SF"/>
    <property type="match status" value="1"/>
</dbReference>
<protein>
    <recommendedName>
        <fullName evidence="1">N-acetyltransferase domain-containing protein</fullName>
    </recommendedName>
</protein>
<gene>
    <name evidence="2" type="ORF">BIV57_19310</name>
</gene>
<accession>A0A1J7BB37</accession>
<organism evidence="2 3">
    <name type="scientific">Mangrovactinospora gilvigrisea</name>
    <dbReference type="NCBI Taxonomy" id="1428644"/>
    <lineage>
        <taxon>Bacteria</taxon>
        <taxon>Bacillati</taxon>
        <taxon>Actinomycetota</taxon>
        <taxon>Actinomycetes</taxon>
        <taxon>Kitasatosporales</taxon>
        <taxon>Streptomycetaceae</taxon>
        <taxon>Mangrovactinospora</taxon>
    </lineage>
</organism>
<dbReference type="RefSeq" id="WP_071658173.1">
    <property type="nucleotide sequence ID" value="NZ_MLCF01000127.1"/>
</dbReference>
<name>A0A1J7BB37_9ACTN</name>
<evidence type="ECO:0000313" key="3">
    <source>
        <dbReference type="Proteomes" id="UP000243342"/>
    </source>
</evidence>